<proteinExistence type="predicted"/>
<evidence type="ECO:0000256" key="1">
    <source>
        <dbReference type="SAM" id="MobiDB-lite"/>
    </source>
</evidence>
<protein>
    <recommendedName>
        <fullName evidence="4">Molecular chaperone DnaK</fullName>
    </recommendedName>
</protein>
<gene>
    <name evidence="2" type="ORF">NEIELOOT_00265</name>
</gene>
<evidence type="ECO:0000313" key="3">
    <source>
        <dbReference type="Proteomes" id="UP000005536"/>
    </source>
</evidence>
<comment type="caution">
    <text evidence="2">The sequence shown here is derived from an EMBL/GenBank/DDBJ whole genome shotgun (WGS) entry which is preliminary data.</text>
</comment>
<feature type="compositionally biased region" description="Low complexity" evidence="1">
    <location>
        <begin position="32"/>
        <end position="46"/>
    </location>
</feature>
<feature type="region of interest" description="Disordered" evidence="1">
    <location>
        <begin position="32"/>
        <end position="67"/>
    </location>
</feature>
<organism evidence="2 3">
    <name type="scientific">Neisseria elongata subsp. glycolytica ATCC 29315</name>
    <dbReference type="NCBI Taxonomy" id="546263"/>
    <lineage>
        <taxon>Bacteria</taxon>
        <taxon>Pseudomonadati</taxon>
        <taxon>Pseudomonadota</taxon>
        <taxon>Betaproteobacteria</taxon>
        <taxon>Neisseriales</taxon>
        <taxon>Neisseriaceae</taxon>
        <taxon>Neisseria</taxon>
    </lineage>
</organism>
<evidence type="ECO:0000313" key="2">
    <source>
        <dbReference type="EMBL" id="EFE50914.1"/>
    </source>
</evidence>
<reference evidence="2 3" key="1">
    <citation type="submission" date="2010-02" db="EMBL/GenBank/DDBJ databases">
        <authorList>
            <person name="Weinstock G."/>
            <person name="Sodergren E."/>
            <person name="Clifton S."/>
            <person name="Fulton L."/>
            <person name="Fulton B."/>
            <person name="Courtney L."/>
            <person name="Fronick C."/>
            <person name="Harrison M."/>
            <person name="Strong C."/>
            <person name="Farmer C."/>
            <person name="Delahaunty K."/>
            <person name="Markovic C."/>
            <person name="Hall O."/>
            <person name="Minx P."/>
            <person name="Tomlinson C."/>
            <person name="Mitreva M."/>
            <person name="Nelson J."/>
            <person name="Hou S."/>
            <person name="Wollam A."/>
            <person name="Pepin K.H."/>
            <person name="Johnson M."/>
            <person name="Bhonagiri V."/>
            <person name="Zhang X."/>
            <person name="Suruliraj S."/>
            <person name="Warren W."/>
            <person name="Chinwalla A."/>
            <person name="Mardis E.R."/>
            <person name="Wilson R.K."/>
        </authorList>
    </citation>
    <scope>NUCLEOTIDE SEQUENCE [LARGE SCALE GENOMIC DNA]</scope>
    <source>
        <strain evidence="2 3">ATCC 29315</strain>
    </source>
</reference>
<dbReference type="AlphaFoldDB" id="D4DMJ7"/>
<name>D4DMJ7_NEIEG</name>
<feature type="compositionally biased region" description="Acidic residues" evidence="1">
    <location>
        <begin position="53"/>
        <end position="67"/>
    </location>
</feature>
<evidence type="ECO:0008006" key="4">
    <source>
        <dbReference type="Google" id="ProtNLM"/>
    </source>
</evidence>
<dbReference type="Proteomes" id="UP000005536">
    <property type="component" value="Unassembled WGS sequence"/>
</dbReference>
<sequence>MKGDDKAAIDAKAEALGTASQKLGEMVYAQAQAEAQAGESAQAEPSSAKKDDDVVDADFEEVKDDKK</sequence>
<accession>D4DMJ7</accession>
<dbReference type="EMBL" id="ADBF01000006">
    <property type="protein sequence ID" value="EFE50914.1"/>
    <property type="molecule type" value="Genomic_DNA"/>
</dbReference>